<feature type="transmembrane region" description="Helical" evidence="6">
    <location>
        <begin position="12"/>
        <end position="34"/>
    </location>
</feature>
<dbReference type="RefSeq" id="WP_186876143.1">
    <property type="nucleotide sequence ID" value="NZ_JACOPF010000002.1"/>
</dbReference>
<protein>
    <submittedName>
        <fullName evidence="7">ABC transporter permease</fullName>
    </submittedName>
</protein>
<dbReference type="Pfam" id="PF02653">
    <property type="entry name" value="BPD_transp_2"/>
    <property type="match status" value="1"/>
</dbReference>
<proteinExistence type="predicted"/>
<dbReference type="AlphaFoldDB" id="A0A923RQD8"/>
<sequence>MSIKKSLKSIDAIFWFVGVFFIISLIFVPGFAQFSAIKSLLSQTCVLMVLACGVHLTVLNGGVDFTSAALLALTTVVGGSIISTGGALGGSGLAIFLGIVVMLLLGAGFGIINGFSVVTFKMPSFIVTMATQMLVNGLAVVYTGGSSVTGMPAAFGSFGNGSIFVIPYILIIAVLVAVCIHILLTKTLLGRQLYAVGTNPKASLISGISTKKTIFKIYVISGLCAGIAGVIELAYMQSGSVNYGSTMFNDIMGSIIVGGTSPLGGRGKVINTVMGAFLITMIGSVLNILSVPYYMITLIKGLIILIAASLDLVKTKKSMAQ</sequence>
<feature type="transmembrane region" description="Helical" evidence="6">
    <location>
        <begin position="94"/>
        <end position="118"/>
    </location>
</feature>
<dbReference type="CDD" id="cd06579">
    <property type="entry name" value="TM_PBP1_transp_AraH_like"/>
    <property type="match status" value="1"/>
</dbReference>
<dbReference type="Proteomes" id="UP000652477">
    <property type="component" value="Unassembled WGS sequence"/>
</dbReference>
<feature type="transmembrane region" description="Helical" evidence="6">
    <location>
        <begin position="40"/>
        <end position="61"/>
    </location>
</feature>
<keyword evidence="2" id="KW-1003">Cell membrane</keyword>
<accession>A0A923RQD8</accession>
<comment type="subcellular location">
    <subcellularLocation>
        <location evidence="1">Cell membrane</location>
        <topology evidence="1">Multi-pass membrane protein</topology>
    </subcellularLocation>
</comment>
<keyword evidence="5 6" id="KW-0472">Membrane</keyword>
<evidence type="ECO:0000313" key="8">
    <source>
        <dbReference type="Proteomes" id="UP000652477"/>
    </source>
</evidence>
<gene>
    <name evidence="7" type="ORF">H8S37_11145</name>
</gene>
<comment type="caution">
    <text evidence="7">The sequence shown here is derived from an EMBL/GenBank/DDBJ whole genome shotgun (WGS) entry which is preliminary data.</text>
</comment>
<dbReference type="GO" id="GO:0022857">
    <property type="term" value="F:transmembrane transporter activity"/>
    <property type="evidence" value="ECO:0007669"/>
    <property type="project" value="InterPro"/>
</dbReference>
<dbReference type="InterPro" id="IPR001851">
    <property type="entry name" value="ABC_transp_permease"/>
</dbReference>
<dbReference type="PANTHER" id="PTHR32196">
    <property type="entry name" value="ABC TRANSPORTER PERMEASE PROTEIN YPHD-RELATED-RELATED"/>
    <property type="match status" value="1"/>
</dbReference>
<organism evidence="7 8">
    <name type="scientific">Mediterraneibacter hominis</name>
    <dbReference type="NCBI Taxonomy" id="2763054"/>
    <lineage>
        <taxon>Bacteria</taxon>
        <taxon>Bacillati</taxon>
        <taxon>Bacillota</taxon>
        <taxon>Clostridia</taxon>
        <taxon>Lachnospirales</taxon>
        <taxon>Lachnospiraceae</taxon>
        <taxon>Mediterraneibacter</taxon>
    </lineage>
</organism>
<keyword evidence="8" id="KW-1185">Reference proteome</keyword>
<dbReference type="GO" id="GO:0005886">
    <property type="term" value="C:plasma membrane"/>
    <property type="evidence" value="ECO:0007669"/>
    <property type="project" value="UniProtKB-SubCell"/>
</dbReference>
<feature type="transmembrane region" description="Helical" evidence="6">
    <location>
        <begin position="165"/>
        <end position="184"/>
    </location>
</feature>
<evidence type="ECO:0000256" key="3">
    <source>
        <dbReference type="ARBA" id="ARBA00022692"/>
    </source>
</evidence>
<feature type="transmembrane region" description="Helical" evidence="6">
    <location>
        <begin position="269"/>
        <end position="288"/>
    </location>
</feature>
<keyword evidence="4 6" id="KW-1133">Transmembrane helix</keyword>
<keyword evidence="3 6" id="KW-0812">Transmembrane</keyword>
<name>A0A923RQD8_9FIRM</name>
<feature type="transmembrane region" description="Helical" evidence="6">
    <location>
        <begin position="217"/>
        <end position="235"/>
    </location>
</feature>
<reference evidence="7" key="1">
    <citation type="submission" date="2020-08" db="EMBL/GenBank/DDBJ databases">
        <title>Genome public.</title>
        <authorList>
            <person name="Liu C."/>
            <person name="Sun Q."/>
        </authorList>
    </citation>
    <scope>NUCLEOTIDE SEQUENCE</scope>
    <source>
        <strain evidence="7">NSJ-55</strain>
    </source>
</reference>
<evidence type="ECO:0000256" key="2">
    <source>
        <dbReference type="ARBA" id="ARBA00022475"/>
    </source>
</evidence>
<evidence type="ECO:0000256" key="1">
    <source>
        <dbReference type="ARBA" id="ARBA00004651"/>
    </source>
</evidence>
<evidence type="ECO:0000256" key="5">
    <source>
        <dbReference type="ARBA" id="ARBA00023136"/>
    </source>
</evidence>
<feature type="transmembrane region" description="Helical" evidence="6">
    <location>
        <begin position="125"/>
        <end position="145"/>
    </location>
</feature>
<evidence type="ECO:0000313" key="7">
    <source>
        <dbReference type="EMBL" id="MBC5689474.1"/>
    </source>
</evidence>
<evidence type="ECO:0000256" key="6">
    <source>
        <dbReference type="SAM" id="Phobius"/>
    </source>
</evidence>
<feature type="transmembrane region" description="Helical" evidence="6">
    <location>
        <begin position="68"/>
        <end position="88"/>
    </location>
</feature>
<dbReference type="EMBL" id="JACOPF010000002">
    <property type="protein sequence ID" value="MBC5689474.1"/>
    <property type="molecule type" value="Genomic_DNA"/>
</dbReference>
<evidence type="ECO:0000256" key="4">
    <source>
        <dbReference type="ARBA" id="ARBA00022989"/>
    </source>
</evidence>